<organism evidence="8 9">
    <name type="scientific">Candidatus Schekmanbacteria bacterium RBG_16_38_10</name>
    <dbReference type="NCBI Taxonomy" id="1817879"/>
    <lineage>
        <taxon>Bacteria</taxon>
        <taxon>Candidatus Schekmaniibacteriota</taxon>
    </lineage>
</organism>
<dbReference type="AlphaFoldDB" id="A0A1F7RSW4"/>
<evidence type="ECO:0000256" key="5">
    <source>
        <dbReference type="ARBA" id="ARBA00023163"/>
    </source>
</evidence>
<dbReference type="Pfam" id="PF01029">
    <property type="entry name" value="NusB"/>
    <property type="match status" value="1"/>
</dbReference>
<accession>A0A1F7RSW4</accession>
<dbReference type="HAMAP" id="MF_00073">
    <property type="entry name" value="NusB"/>
    <property type="match status" value="1"/>
</dbReference>
<proteinExistence type="inferred from homology"/>
<evidence type="ECO:0000256" key="2">
    <source>
        <dbReference type="ARBA" id="ARBA00022814"/>
    </source>
</evidence>
<reference evidence="8 9" key="1">
    <citation type="journal article" date="2016" name="Nat. Commun.">
        <title>Thousands of microbial genomes shed light on interconnected biogeochemical processes in an aquifer system.</title>
        <authorList>
            <person name="Anantharaman K."/>
            <person name="Brown C.T."/>
            <person name="Hug L.A."/>
            <person name="Sharon I."/>
            <person name="Castelle C.J."/>
            <person name="Probst A.J."/>
            <person name="Thomas B.C."/>
            <person name="Singh A."/>
            <person name="Wilkins M.J."/>
            <person name="Karaoz U."/>
            <person name="Brodie E.L."/>
            <person name="Williams K.H."/>
            <person name="Hubbard S.S."/>
            <person name="Banfield J.F."/>
        </authorList>
    </citation>
    <scope>NUCLEOTIDE SEQUENCE [LARGE SCALE GENOMIC DNA]</scope>
</reference>
<keyword evidence="5 6" id="KW-0804">Transcription</keyword>
<dbReference type="EMBL" id="MGDE01000173">
    <property type="protein sequence ID" value="OGL44633.1"/>
    <property type="molecule type" value="Genomic_DNA"/>
</dbReference>
<comment type="function">
    <text evidence="6">Involved in transcription antitermination. Required for transcription of ribosomal RNA (rRNA) genes. Binds specifically to the boxA antiterminator sequence of the ribosomal RNA (rrn) operons.</text>
</comment>
<protein>
    <recommendedName>
        <fullName evidence="6">Transcription antitermination protein NusB</fullName>
    </recommendedName>
    <alternativeName>
        <fullName evidence="6">Antitermination factor NusB</fullName>
    </alternativeName>
</protein>
<keyword evidence="4 6" id="KW-0805">Transcription regulation</keyword>
<dbReference type="GO" id="GO:0031564">
    <property type="term" value="P:transcription antitermination"/>
    <property type="evidence" value="ECO:0007669"/>
    <property type="project" value="UniProtKB-KW"/>
</dbReference>
<comment type="caution">
    <text evidence="8">The sequence shown here is derived from an EMBL/GenBank/DDBJ whole genome shotgun (WGS) entry which is preliminary data.</text>
</comment>
<dbReference type="PANTHER" id="PTHR11078">
    <property type="entry name" value="N UTILIZATION SUBSTANCE PROTEIN B-RELATED"/>
    <property type="match status" value="1"/>
</dbReference>
<dbReference type="NCBIfam" id="TIGR01951">
    <property type="entry name" value="nusB"/>
    <property type="match status" value="1"/>
</dbReference>
<gene>
    <name evidence="6" type="primary">nusB</name>
    <name evidence="8" type="ORF">A2W05_02755</name>
</gene>
<evidence type="ECO:0000313" key="8">
    <source>
        <dbReference type="EMBL" id="OGL44633.1"/>
    </source>
</evidence>
<dbReference type="Proteomes" id="UP000178797">
    <property type="component" value="Unassembled WGS sequence"/>
</dbReference>
<dbReference type="GO" id="GO:0003723">
    <property type="term" value="F:RNA binding"/>
    <property type="evidence" value="ECO:0007669"/>
    <property type="project" value="UniProtKB-UniRule"/>
</dbReference>
<feature type="domain" description="NusB/RsmB/TIM44" evidence="7">
    <location>
        <begin position="8"/>
        <end position="138"/>
    </location>
</feature>
<dbReference type="SUPFAM" id="SSF48013">
    <property type="entry name" value="NusB-like"/>
    <property type="match status" value="1"/>
</dbReference>
<dbReference type="InterPro" id="IPR006027">
    <property type="entry name" value="NusB_RsmB_TIM44"/>
</dbReference>
<dbReference type="InterPro" id="IPR011605">
    <property type="entry name" value="NusB_fam"/>
</dbReference>
<dbReference type="InterPro" id="IPR035926">
    <property type="entry name" value="NusB-like_sf"/>
</dbReference>
<dbReference type="GO" id="GO:0006353">
    <property type="term" value="P:DNA-templated transcription termination"/>
    <property type="evidence" value="ECO:0007669"/>
    <property type="project" value="UniProtKB-UniRule"/>
</dbReference>
<sequence length="144" mass="16893">MGLRRIGREYALQFLFTIDFNKDNVTKDALDEKLSFFWENLNPDSNSQSREFAEKLIKTTIENNKKIDTFLKEVSEHWKIDRMSAVDRNILRIGISEFLFFDDIDYDVTIDESIEIAKKFGTEKSPSFINGVLDKVKKELSKKK</sequence>
<dbReference type="GO" id="GO:0005829">
    <property type="term" value="C:cytosol"/>
    <property type="evidence" value="ECO:0007669"/>
    <property type="project" value="TreeGrafter"/>
</dbReference>
<evidence type="ECO:0000256" key="6">
    <source>
        <dbReference type="HAMAP-Rule" id="MF_00073"/>
    </source>
</evidence>
<evidence type="ECO:0000256" key="1">
    <source>
        <dbReference type="ARBA" id="ARBA00005952"/>
    </source>
</evidence>
<evidence type="ECO:0000256" key="3">
    <source>
        <dbReference type="ARBA" id="ARBA00022884"/>
    </source>
</evidence>
<keyword evidence="3 6" id="KW-0694">RNA-binding</keyword>
<evidence type="ECO:0000313" key="9">
    <source>
        <dbReference type="Proteomes" id="UP000178797"/>
    </source>
</evidence>
<dbReference type="PANTHER" id="PTHR11078:SF3">
    <property type="entry name" value="ANTITERMINATION NUSB DOMAIN-CONTAINING PROTEIN"/>
    <property type="match status" value="1"/>
</dbReference>
<name>A0A1F7RSW4_9BACT</name>
<keyword evidence="2 6" id="KW-0889">Transcription antitermination</keyword>
<evidence type="ECO:0000256" key="4">
    <source>
        <dbReference type="ARBA" id="ARBA00023015"/>
    </source>
</evidence>
<evidence type="ECO:0000259" key="7">
    <source>
        <dbReference type="Pfam" id="PF01029"/>
    </source>
</evidence>
<comment type="similarity">
    <text evidence="1 6">Belongs to the NusB family.</text>
</comment>
<dbReference type="Gene3D" id="1.10.940.10">
    <property type="entry name" value="NusB-like"/>
    <property type="match status" value="1"/>
</dbReference>